<reference evidence="6" key="1">
    <citation type="submission" date="2024-10" db="EMBL/GenBank/DDBJ databases">
        <authorList>
            <person name="Ryan C."/>
        </authorList>
    </citation>
    <scope>NUCLEOTIDE SEQUENCE [LARGE SCALE GENOMIC DNA]</scope>
</reference>
<dbReference type="InterPro" id="IPR022143">
    <property type="entry name" value="DUF3675"/>
</dbReference>
<keyword evidence="2" id="KW-0863">Zinc-finger</keyword>
<name>A0ABC9GHF3_9POAL</name>
<keyword evidence="7" id="KW-1185">Reference proteome</keyword>
<proteinExistence type="predicted"/>
<keyword evidence="4" id="KW-0472">Membrane</keyword>
<feature type="domain" description="RING-CH-type" evidence="5">
    <location>
        <begin position="78"/>
        <end position="140"/>
    </location>
</feature>
<keyword evidence="3" id="KW-0862">Zinc</keyword>
<dbReference type="EMBL" id="OZ075119">
    <property type="protein sequence ID" value="CAL5094384.1"/>
    <property type="molecule type" value="Genomic_DNA"/>
</dbReference>
<evidence type="ECO:0000259" key="5">
    <source>
        <dbReference type="PROSITE" id="PS51292"/>
    </source>
</evidence>
<feature type="transmembrane region" description="Helical" evidence="4">
    <location>
        <begin position="224"/>
        <end position="245"/>
    </location>
</feature>
<keyword evidence="4" id="KW-0812">Transmembrane</keyword>
<dbReference type="PANTHER" id="PTHR23012">
    <property type="entry name" value="RING/FYVE/PHD ZINC FINGER DOMAIN-CONTAINING"/>
    <property type="match status" value="1"/>
</dbReference>
<evidence type="ECO:0000313" key="7">
    <source>
        <dbReference type="Proteomes" id="UP001497457"/>
    </source>
</evidence>
<feature type="transmembrane region" description="Helical" evidence="4">
    <location>
        <begin position="193"/>
        <end position="212"/>
    </location>
</feature>
<dbReference type="Pfam" id="PF12428">
    <property type="entry name" value="DUF3675"/>
    <property type="match status" value="1"/>
</dbReference>
<dbReference type="Gene3D" id="3.30.40.10">
    <property type="entry name" value="Zinc/RING finger domain, C3HC4 (zinc finger)"/>
    <property type="match status" value="1"/>
</dbReference>
<sequence>MLGKLELDERRRQEDTTTHRQQWLLFQPFVMGACPSSSAASINIFQQCSIQCTASMGWEIICREKGMEHEEELPSSSSSLGYLMQCRICHEEEDERCATMESPCGCSGSLKYAHRGCVQRWCDEKGSTLCEICLQNFEPGYTMHPKKTPVAVETAVTVSELVDMQSVESPESLFDGADYTGCSDRGATWCRSLTITFTIMLLVWHLVAVVTVEAADHHCAFSLLTMYLLRVAGILLPFYVVMRLIRMVQRGQWQYQLQMLENQRRNASTMNHMHGPDQQQLVISIH</sequence>
<dbReference type="Pfam" id="PF12906">
    <property type="entry name" value="RINGv"/>
    <property type="match status" value="1"/>
</dbReference>
<dbReference type="CDD" id="cd16495">
    <property type="entry name" value="RING_CH-C4HC3_MARCH"/>
    <property type="match status" value="1"/>
</dbReference>
<evidence type="ECO:0000256" key="1">
    <source>
        <dbReference type="ARBA" id="ARBA00022723"/>
    </source>
</evidence>
<organism evidence="6 7">
    <name type="scientific">Urochloa decumbens</name>
    <dbReference type="NCBI Taxonomy" id="240449"/>
    <lineage>
        <taxon>Eukaryota</taxon>
        <taxon>Viridiplantae</taxon>
        <taxon>Streptophyta</taxon>
        <taxon>Embryophyta</taxon>
        <taxon>Tracheophyta</taxon>
        <taxon>Spermatophyta</taxon>
        <taxon>Magnoliopsida</taxon>
        <taxon>Liliopsida</taxon>
        <taxon>Poales</taxon>
        <taxon>Poaceae</taxon>
        <taxon>PACMAD clade</taxon>
        <taxon>Panicoideae</taxon>
        <taxon>Panicodae</taxon>
        <taxon>Paniceae</taxon>
        <taxon>Melinidinae</taxon>
        <taxon>Urochloa</taxon>
    </lineage>
</organism>
<dbReference type="PANTHER" id="PTHR23012:SF159">
    <property type="entry name" value="OS05G0355300 PROTEIN"/>
    <property type="match status" value="1"/>
</dbReference>
<accession>A0ABC9GHF3</accession>
<gene>
    <name evidence="6" type="ORF">URODEC1_LOCUS115812</name>
</gene>
<keyword evidence="1" id="KW-0479">Metal-binding</keyword>
<dbReference type="PROSITE" id="PS51257">
    <property type="entry name" value="PROKAR_LIPOPROTEIN"/>
    <property type="match status" value="1"/>
</dbReference>
<evidence type="ECO:0000256" key="4">
    <source>
        <dbReference type="SAM" id="Phobius"/>
    </source>
</evidence>
<dbReference type="FunFam" id="3.30.40.10:FF:000318">
    <property type="entry name" value="E3 ubiquitin-protein ligase MARCH4"/>
    <property type="match status" value="1"/>
</dbReference>
<dbReference type="PROSITE" id="PS51292">
    <property type="entry name" value="ZF_RING_CH"/>
    <property type="match status" value="1"/>
</dbReference>
<dbReference type="InterPro" id="IPR013083">
    <property type="entry name" value="Znf_RING/FYVE/PHD"/>
</dbReference>
<keyword evidence="4" id="KW-1133">Transmembrane helix</keyword>
<protein>
    <recommendedName>
        <fullName evidence="5">RING-CH-type domain-containing protein</fullName>
    </recommendedName>
</protein>
<evidence type="ECO:0000313" key="6">
    <source>
        <dbReference type="EMBL" id="CAL5094384.1"/>
    </source>
</evidence>
<dbReference type="SUPFAM" id="SSF57850">
    <property type="entry name" value="RING/U-box"/>
    <property type="match status" value="1"/>
</dbReference>
<dbReference type="SMART" id="SM00744">
    <property type="entry name" value="RINGv"/>
    <property type="match status" value="1"/>
</dbReference>
<dbReference type="Proteomes" id="UP001497457">
    <property type="component" value="Chromosome 9rd"/>
</dbReference>
<dbReference type="InterPro" id="IPR011016">
    <property type="entry name" value="Znf_RING-CH"/>
</dbReference>
<dbReference type="AlphaFoldDB" id="A0ABC9GHF3"/>
<evidence type="ECO:0000256" key="3">
    <source>
        <dbReference type="ARBA" id="ARBA00022833"/>
    </source>
</evidence>
<dbReference type="InterPro" id="IPR033275">
    <property type="entry name" value="MARCH-like"/>
</dbReference>
<evidence type="ECO:0000256" key="2">
    <source>
        <dbReference type="ARBA" id="ARBA00022771"/>
    </source>
</evidence>
<dbReference type="GO" id="GO:0008270">
    <property type="term" value="F:zinc ion binding"/>
    <property type="evidence" value="ECO:0007669"/>
    <property type="project" value="UniProtKB-KW"/>
</dbReference>